<dbReference type="AlphaFoldDB" id="A0A1V9VDF9"/>
<feature type="domain" description="YtkA-like" evidence="2">
    <location>
        <begin position="28"/>
        <end position="109"/>
    </location>
</feature>
<keyword evidence="1" id="KW-0732">Signal</keyword>
<evidence type="ECO:0000259" key="2">
    <source>
        <dbReference type="Pfam" id="PF13115"/>
    </source>
</evidence>
<name>A0A1V9VDF9_9BACT</name>
<dbReference type="InterPro" id="IPR032693">
    <property type="entry name" value="YtkA-like_dom"/>
</dbReference>
<dbReference type="EMBL" id="CP099556">
    <property type="protein sequence ID" value="UYF43311.1"/>
    <property type="molecule type" value="Genomic_DNA"/>
</dbReference>
<reference evidence="3 5" key="1">
    <citation type="submission" date="2017-04" db="EMBL/GenBank/DDBJ databases">
        <title>Accumulation and expression of multiple antibiotic resistance genes in Arcobacter cryaerophilus that thrives in sewage.</title>
        <authorList>
            <person name="Millar J.A."/>
            <person name="Raghavan R."/>
        </authorList>
    </citation>
    <scope>NUCLEOTIDE SEQUENCE [LARGE SCALE GENOMIC DNA]</scope>
    <source>
        <strain evidence="3 5">AZT-1</strain>
    </source>
</reference>
<dbReference type="RefSeq" id="WP_066359664.1">
    <property type="nucleotide sequence ID" value="NZ_CP099556.1"/>
</dbReference>
<reference evidence="4" key="2">
    <citation type="journal article" date="2022" name="Front. Microbiol.">
        <title>Species classification and novel plasmid identifications in Arcobacter cryaerophilus and Arcobacter cryaerophilus-like organisms.</title>
        <authorList>
            <person name="Zhou G."/>
            <person name="Wang M."/>
            <person name="Wang H."/>
            <person name="Chen X."/>
            <person name="Gu Y."/>
            <person name="Shao Z."/>
            <person name="Zhang J."/>
            <person name="Zhang M."/>
        </authorList>
    </citation>
    <scope>NUCLEOTIDE SEQUENCE</scope>
    <source>
        <strain evidence="4">ICDCAC48</strain>
    </source>
</reference>
<dbReference type="Pfam" id="PF13115">
    <property type="entry name" value="YtkA"/>
    <property type="match status" value="1"/>
</dbReference>
<feature type="signal peptide" evidence="1">
    <location>
        <begin position="1"/>
        <end position="20"/>
    </location>
</feature>
<evidence type="ECO:0000313" key="5">
    <source>
        <dbReference type="Proteomes" id="UP000192599"/>
    </source>
</evidence>
<evidence type="ECO:0000313" key="4">
    <source>
        <dbReference type="EMBL" id="UYF43311.1"/>
    </source>
</evidence>
<protein>
    <submittedName>
        <fullName evidence="4">FixH family protein</fullName>
    </submittedName>
</protein>
<dbReference type="EMBL" id="LNTC01000023">
    <property type="protein sequence ID" value="OQR41868.1"/>
    <property type="molecule type" value="Genomic_DNA"/>
</dbReference>
<organism evidence="3 5">
    <name type="scientific">Aliarcobacter cryaerophilus</name>
    <dbReference type="NCBI Taxonomy" id="28198"/>
    <lineage>
        <taxon>Bacteria</taxon>
        <taxon>Pseudomonadati</taxon>
        <taxon>Campylobacterota</taxon>
        <taxon>Epsilonproteobacteria</taxon>
        <taxon>Campylobacterales</taxon>
        <taxon>Arcobacteraceae</taxon>
        <taxon>Aliarcobacter</taxon>
    </lineage>
</organism>
<dbReference type="Proteomes" id="UP001164100">
    <property type="component" value="Chromosome"/>
</dbReference>
<evidence type="ECO:0000256" key="1">
    <source>
        <dbReference type="SAM" id="SignalP"/>
    </source>
</evidence>
<evidence type="ECO:0000313" key="3">
    <source>
        <dbReference type="EMBL" id="OQR41868.1"/>
    </source>
</evidence>
<feature type="chain" id="PRO_5010709632" evidence="1">
    <location>
        <begin position="21"/>
        <end position="127"/>
    </location>
</feature>
<gene>
    <name evidence="3" type="ORF">AS859_03090</name>
    <name evidence="4" type="ORF">NGX11_10500</name>
</gene>
<sequence>MKKVLKAFVVMLLMATILNASSLKESLKVDGYNLELTSKRDLSAGSNEFFVKITKDGKEVNDAKIKAKFFMPEMPGMPYMEHEGEGKFENGIYSFVINFCMDGTWQYNIRFKTADDKVHSVKSSVSF</sequence>
<accession>A0A1V9VDF9</accession>
<proteinExistence type="predicted"/>
<dbReference type="Proteomes" id="UP000192599">
    <property type="component" value="Unassembled WGS sequence"/>
</dbReference>